<dbReference type="Proteomes" id="UP000650005">
    <property type="component" value="Unassembled WGS sequence"/>
</dbReference>
<dbReference type="RefSeq" id="WP_200260799.1">
    <property type="nucleotide sequence ID" value="NZ_JAENIP020000001.1"/>
</dbReference>
<accession>A0ABS1FNN9</accession>
<keyword evidence="2" id="KW-0812">Transmembrane</keyword>
<feature type="compositionally biased region" description="Low complexity" evidence="1">
    <location>
        <begin position="58"/>
        <end position="68"/>
    </location>
</feature>
<keyword evidence="2" id="KW-0472">Membrane</keyword>
<name>A0ABS1FNN9_9CORY</name>
<comment type="caution">
    <text evidence="3">The sequence shown here is derived from an EMBL/GenBank/DDBJ whole genome shotgun (WGS) entry which is preliminary data.</text>
</comment>
<feature type="compositionally biased region" description="Basic residues" evidence="1">
    <location>
        <begin position="120"/>
        <end position="132"/>
    </location>
</feature>
<evidence type="ECO:0000313" key="4">
    <source>
        <dbReference type="Proteomes" id="UP000650005"/>
    </source>
</evidence>
<evidence type="ECO:0000313" key="3">
    <source>
        <dbReference type="EMBL" id="MBK1845031.1"/>
    </source>
</evidence>
<evidence type="ECO:0000256" key="2">
    <source>
        <dbReference type="SAM" id="Phobius"/>
    </source>
</evidence>
<keyword evidence="4" id="KW-1185">Reference proteome</keyword>
<feature type="transmembrane region" description="Helical" evidence="2">
    <location>
        <begin position="193"/>
        <end position="215"/>
    </location>
</feature>
<evidence type="ECO:0000256" key="1">
    <source>
        <dbReference type="SAM" id="MobiDB-lite"/>
    </source>
</evidence>
<gene>
    <name evidence="3" type="ORF">JIM95_10685</name>
</gene>
<feature type="region of interest" description="Disordered" evidence="1">
    <location>
        <begin position="48"/>
        <end position="132"/>
    </location>
</feature>
<reference evidence="3" key="1">
    <citation type="submission" date="2021-01" db="EMBL/GenBank/DDBJ databases">
        <title>Characterization of Corynebacterium spp. from penguins.</title>
        <authorList>
            <person name="Svec P."/>
        </authorList>
    </citation>
    <scope>NUCLEOTIDE SEQUENCE</scope>
    <source>
        <strain evidence="3">CCM 8835</strain>
    </source>
</reference>
<proteinExistence type="predicted"/>
<keyword evidence="2" id="KW-1133">Transmembrane helix</keyword>
<sequence length="222" mass="23879">MTTPRGRHARSDDDVVSPAPVIRLNTESFRVPTGADFIAISHGAPVAASWPPPTHSGESASATAPADAEPAELFRRKVHSHRASAPEVPHRPVPPVPEPRVERRTVTEPPAEDERPLPAPHRRAPSGHHRRSRPAATFLNLWRLPSGTEPHLLRPTAQRQLTSWVIATFLCCVTLGIGLALLIHGLADGSGPGVHTGCLLSSVALCLFFCANAFLRPGDVLR</sequence>
<dbReference type="EMBL" id="JAENIP010000017">
    <property type="protein sequence ID" value="MBK1845031.1"/>
    <property type="molecule type" value="Genomic_DNA"/>
</dbReference>
<feature type="transmembrane region" description="Helical" evidence="2">
    <location>
        <begin position="164"/>
        <end position="187"/>
    </location>
</feature>
<feature type="compositionally biased region" description="Basic and acidic residues" evidence="1">
    <location>
        <begin position="99"/>
        <end position="116"/>
    </location>
</feature>
<protein>
    <submittedName>
        <fullName evidence="3">Uncharacterized protein</fullName>
    </submittedName>
</protein>
<organism evidence="3 4">
    <name type="scientific">Corynebacterium antarcticum</name>
    <dbReference type="NCBI Taxonomy" id="2800405"/>
    <lineage>
        <taxon>Bacteria</taxon>
        <taxon>Bacillati</taxon>
        <taxon>Actinomycetota</taxon>
        <taxon>Actinomycetes</taxon>
        <taxon>Mycobacteriales</taxon>
        <taxon>Corynebacteriaceae</taxon>
        <taxon>Corynebacterium</taxon>
    </lineage>
</organism>